<dbReference type="GO" id="GO:0000166">
    <property type="term" value="F:nucleotide binding"/>
    <property type="evidence" value="ECO:0007669"/>
    <property type="project" value="InterPro"/>
</dbReference>
<dbReference type="PANTHER" id="PTHR43818">
    <property type="entry name" value="BCDNA.GH03377"/>
    <property type="match status" value="1"/>
</dbReference>
<organism evidence="4 5">
    <name type="scientific">Nonomuraea maritima</name>
    <dbReference type="NCBI Taxonomy" id="683260"/>
    <lineage>
        <taxon>Bacteria</taxon>
        <taxon>Bacillati</taxon>
        <taxon>Actinomycetota</taxon>
        <taxon>Actinomycetes</taxon>
        <taxon>Streptosporangiales</taxon>
        <taxon>Streptosporangiaceae</taxon>
        <taxon>Nonomuraea</taxon>
    </lineage>
</organism>
<dbReference type="AlphaFoldDB" id="A0A1G8Z4D4"/>
<evidence type="ECO:0000259" key="2">
    <source>
        <dbReference type="Pfam" id="PF01408"/>
    </source>
</evidence>
<feature type="domain" description="Gfo/Idh/MocA-like oxidoreductase N-terminal" evidence="2">
    <location>
        <begin position="5"/>
        <end position="121"/>
    </location>
</feature>
<dbReference type="Pfam" id="PF22725">
    <property type="entry name" value="GFO_IDH_MocA_C3"/>
    <property type="match status" value="1"/>
</dbReference>
<feature type="domain" description="GFO/IDH/MocA-like oxidoreductase" evidence="3">
    <location>
        <begin position="130"/>
        <end position="256"/>
    </location>
</feature>
<dbReference type="PANTHER" id="PTHR43818:SF11">
    <property type="entry name" value="BCDNA.GH03377"/>
    <property type="match status" value="1"/>
</dbReference>
<dbReference type="InterPro" id="IPR029475">
    <property type="entry name" value="DUF6807"/>
</dbReference>
<dbReference type="OrthoDB" id="9812981at2"/>
<dbReference type="InterPro" id="IPR000683">
    <property type="entry name" value="Gfo/Idh/MocA-like_OxRdtase_N"/>
</dbReference>
<dbReference type="Gene3D" id="3.40.50.720">
    <property type="entry name" value="NAD(P)-binding Rossmann-like Domain"/>
    <property type="match status" value="1"/>
</dbReference>
<dbReference type="SUPFAM" id="SSF55347">
    <property type="entry name" value="Glyceraldehyde-3-phosphate dehydrogenase-like, C-terminal domain"/>
    <property type="match status" value="1"/>
</dbReference>
<evidence type="ECO:0000256" key="1">
    <source>
        <dbReference type="ARBA" id="ARBA00023002"/>
    </source>
</evidence>
<evidence type="ECO:0000313" key="5">
    <source>
        <dbReference type="Proteomes" id="UP000198683"/>
    </source>
</evidence>
<dbReference type="InterPro" id="IPR036291">
    <property type="entry name" value="NAD(P)-bd_dom_sf"/>
</dbReference>
<reference evidence="4 5" key="1">
    <citation type="submission" date="2016-10" db="EMBL/GenBank/DDBJ databases">
        <authorList>
            <person name="de Groot N.N."/>
        </authorList>
    </citation>
    <scope>NUCLEOTIDE SEQUENCE [LARGE SCALE GENOMIC DNA]</scope>
    <source>
        <strain evidence="4 5">CGMCC 4.5681</strain>
    </source>
</reference>
<evidence type="ECO:0000313" key="4">
    <source>
        <dbReference type="EMBL" id="SDK09951.1"/>
    </source>
</evidence>
<dbReference type="InterPro" id="IPR050463">
    <property type="entry name" value="Gfo/Idh/MocA_oxidrdct_glycsds"/>
</dbReference>
<name>A0A1G8Z4D4_9ACTN</name>
<dbReference type="Proteomes" id="UP000198683">
    <property type="component" value="Unassembled WGS sequence"/>
</dbReference>
<sequence length="644" mass="68555">MAPVKVVLAGAQGHGQHHLRNLRRLTQQGVVELAGICDLVPVEVDFAHPKQSSDLAELVATTGAEATIICTPIHTHADLAVAALRAGSHVLLEKPPAATPEAHRRIAEAAAETGLACQVGFQSLGSAAVTALRGLIADGTLGRVRGIGGAGAWMRPSAYFTRSPWAGRRRLGGIDVVDGALTNPFAHAVATALALVDSPIADIETELYRAFPIESDDTSCVRVRLADGLVITVAVTLCAKERHEPYVVVHGEQGTATLVYTEDRLTVELADGTRTTRVHERTDLLENLVEHVSTGAPLLVPLPATEAFTRVLDAVRLAPEPTPIPERHQVVERDAAGDVVSRLLPGVTELTDRSARELALYSELGAPWTEVELLVAGEPVAAYETRPDLPVTHAPRPYLHRVRTLGGVEVTEVRPPDHVHHLGVGLAIADLGGVNFWGGRTYVEGQGPTWLDDHGRQRHAGFSRLADGGFTEHLEWIGPGGEVPVREERTVTARPIGGAWALDFAYTLTNLTGAPLTVRSSATKGRKGAGYGGFFWRGPGTSTARTALSPEGPGGEEAVHGSRSRWVAMSGTTPEGRDWTLVFAQADDDPWFVRLSEYPGVGQALAWDTPLVVADTLSRRVVTVVADGRLTEAEAADLVAGLDL</sequence>
<dbReference type="EMBL" id="FNFB01000005">
    <property type="protein sequence ID" value="SDK09951.1"/>
    <property type="molecule type" value="Genomic_DNA"/>
</dbReference>
<dbReference type="Pfam" id="PF14100">
    <property type="entry name" value="DUF6807"/>
    <property type="match status" value="1"/>
</dbReference>
<dbReference type="STRING" id="683260.SAMN05421874_105118"/>
<evidence type="ECO:0000259" key="3">
    <source>
        <dbReference type="Pfam" id="PF22725"/>
    </source>
</evidence>
<keyword evidence="1" id="KW-0560">Oxidoreductase</keyword>
<dbReference type="GO" id="GO:0016491">
    <property type="term" value="F:oxidoreductase activity"/>
    <property type="evidence" value="ECO:0007669"/>
    <property type="project" value="UniProtKB-KW"/>
</dbReference>
<dbReference type="RefSeq" id="WP_090762501.1">
    <property type="nucleotide sequence ID" value="NZ_FNFB01000005.1"/>
</dbReference>
<gene>
    <name evidence="4" type="ORF">SAMN05421874_105118</name>
</gene>
<proteinExistence type="predicted"/>
<protein>
    <submittedName>
        <fullName evidence="4">Predicted dehydrogenase</fullName>
    </submittedName>
</protein>
<dbReference type="Pfam" id="PF01408">
    <property type="entry name" value="GFO_IDH_MocA"/>
    <property type="match status" value="1"/>
</dbReference>
<dbReference type="Gene3D" id="3.30.360.10">
    <property type="entry name" value="Dihydrodipicolinate Reductase, domain 2"/>
    <property type="match status" value="1"/>
</dbReference>
<keyword evidence="5" id="KW-1185">Reference proteome</keyword>
<dbReference type="InterPro" id="IPR055170">
    <property type="entry name" value="GFO_IDH_MocA-like_dom"/>
</dbReference>
<accession>A0A1G8Z4D4</accession>
<dbReference type="SUPFAM" id="SSF51735">
    <property type="entry name" value="NAD(P)-binding Rossmann-fold domains"/>
    <property type="match status" value="1"/>
</dbReference>